<dbReference type="InterPro" id="IPR001878">
    <property type="entry name" value="Znf_CCHC"/>
</dbReference>
<reference evidence="3" key="1">
    <citation type="submission" date="2013-11" db="EMBL/GenBank/DDBJ databases">
        <title>The Genome Sequence of Phytophthora parasitica CJ02B3.</title>
        <authorList>
            <consortium name="The Broad Institute Genomics Platform"/>
            <person name="Russ C."/>
            <person name="Tyler B."/>
            <person name="Panabieres F."/>
            <person name="Shan W."/>
            <person name="Tripathy S."/>
            <person name="Grunwald N."/>
            <person name="Machado M."/>
            <person name="Johnson C.S."/>
            <person name="Arredondo F."/>
            <person name="Hong C."/>
            <person name="Coffey M."/>
            <person name="Young S.K."/>
            <person name="Zeng Q."/>
            <person name="Gargeya S."/>
            <person name="Fitzgerald M."/>
            <person name="Abouelleil A."/>
            <person name="Alvarado L."/>
            <person name="Chapman S.B."/>
            <person name="Gainer-Dewar J."/>
            <person name="Goldberg J."/>
            <person name="Griggs A."/>
            <person name="Gujja S."/>
            <person name="Hansen M."/>
            <person name="Howarth C."/>
            <person name="Imamovic A."/>
            <person name="Ireland A."/>
            <person name="Larimer J."/>
            <person name="McCowan C."/>
            <person name="Murphy C."/>
            <person name="Pearson M."/>
            <person name="Poon T.W."/>
            <person name="Priest M."/>
            <person name="Roberts A."/>
            <person name="Saif S."/>
            <person name="Shea T."/>
            <person name="Sykes S."/>
            <person name="Wortman J."/>
            <person name="Nusbaum C."/>
            <person name="Birren B."/>
        </authorList>
    </citation>
    <scope>NUCLEOTIDE SEQUENCE [LARGE SCALE GENOMIC DNA]</scope>
    <source>
        <strain evidence="3">CJ02B3</strain>
    </source>
</reference>
<proteinExistence type="predicted"/>
<protein>
    <recommendedName>
        <fullName evidence="2">CCHC-type domain-containing protein</fullName>
    </recommendedName>
</protein>
<keyword evidence="1" id="KW-0863">Zinc-finger</keyword>
<keyword evidence="1" id="KW-0479">Metal-binding</keyword>
<feature type="domain" description="CCHC-type" evidence="2">
    <location>
        <begin position="11"/>
        <end position="25"/>
    </location>
</feature>
<accession>W2HEZ0</accession>
<evidence type="ECO:0000259" key="2">
    <source>
        <dbReference type="PROSITE" id="PS50158"/>
    </source>
</evidence>
<dbReference type="InterPro" id="IPR036875">
    <property type="entry name" value="Znf_CCHC_sf"/>
</dbReference>
<evidence type="ECO:0000256" key="1">
    <source>
        <dbReference type="PROSITE-ProRule" id="PRU00047"/>
    </source>
</evidence>
<feature type="non-terminal residue" evidence="3">
    <location>
        <position position="56"/>
    </location>
</feature>
<sequence>MAAAHGKKEGKCYNCEKRGHFKSECVVECFLRNEKMEHDGWILFRISDTVDLNMGM</sequence>
<organism evidence="3">
    <name type="scientific">Phytophthora nicotianae</name>
    <name type="common">Potato buckeye rot agent</name>
    <name type="synonym">Phytophthora parasitica</name>
    <dbReference type="NCBI Taxonomy" id="4792"/>
    <lineage>
        <taxon>Eukaryota</taxon>
        <taxon>Sar</taxon>
        <taxon>Stramenopiles</taxon>
        <taxon>Oomycota</taxon>
        <taxon>Peronosporomycetes</taxon>
        <taxon>Peronosporales</taxon>
        <taxon>Peronosporaceae</taxon>
        <taxon>Phytophthora</taxon>
    </lineage>
</organism>
<dbReference type="PROSITE" id="PS50158">
    <property type="entry name" value="ZF_CCHC"/>
    <property type="match status" value="1"/>
</dbReference>
<dbReference type="SUPFAM" id="SSF57756">
    <property type="entry name" value="Retrovirus zinc finger-like domains"/>
    <property type="match status" value="1"/>
</dbReference>
<evidence type="ECO:0000313" key="3">
    <source>
        <dbReference type="EMBL" id="ETK93818.1"/>
    </source>
</evidence>
<dbReference type="Pfam" id="PF00098">
    <property type="entry name" value="zf-CCHC"/>
    <property type="match status" value="1"/>
</dbReference>
<dbReference type="GO" id="GO:0003676">
    <property type="term" value="F:nucleic acid binding"/>
    <property type="evidence" value="ECO:0007669"/>
    <property type="project" value="InterPro"/>
</dbReference>
<dbReference type="AlphaFoldDB" id="W2HEZ0"/>
<dbReference type="Proteomes" id="UP000053236">
    <property type="component" value="Unassembled WGS sequence"/>
</dbReference>
<dbReference type="EMBL" id="KI684821">
    <property type="protein sequence ID" value="ETK93818.1"/>
    <property type="molecule type" value="Genomic_DNA"/>
</dbReference>
<dbReference type="GO" id="GO:0008270">
    <property type="term" value="F:zinc ion binding"/>
    <property type="evidence" value="ECO:0007669"/>
    <property type="project" value="UniProtKB-KW"/>
</dbReference>
<keyword evidence="1" id="KW-0862">Zinc</keyword>
<gene>
    <name evidence="3" type="ORF">L915_03052</name>
</gene>
<name>W2HEZ0_PHYNI</name>